<evidence type="ECO:0000256" key="1">
    <source>
        <dbReference type="ARBA" id="ARBA00012506"/>
    </source>
</evidence>
<evidence type="ECO:0000256" key="3">
    <source>
        <dbReference type="ARBA" id="ARBA00022741"/>
    </source>
</evidence>
<dbReference type="Gene3D" id="1.10.3210.10">
    <property type="entry name" value="Hypothetical protein af1432"/>
    <property type="match status" value="1"/>
</dbReference>
<dbReference type="EC" id="3.6.1.41" evidence="1"/>
<dbReference type="GO" id="GO:0000166">
    <property type="term" value="F:nucleotide binding"/>
    <property type="evidence" value="ECO:0007669"/>
    <property type="project" value="UniProtKB-KW"/>
</dbReference>
<dbReference type="AlphaFoldDB" id="A0A2T2XJ80"/>
<dbReference type="GO" id="GO:0046872">
    <property type="term" value="F:metal ion binding"/>
    <property type="evidence" value="ECO:0007669"/>
    <property type="project" value="UniProtKB-KW"/>
</dbReference>
<comment type="caution">
    <text evidence="8">The sequence shown here is derived from an EMBL/GenBank/DDBJ whole genome shotgun (WGS) entry which is preliminary data.</text>
</comment>
<keyword evidence="4 8" id="KW-0378">Hydrolase</keyword>
<feature type="domain" description="HD/PDEase" evidence="7">
    <location>
        <begin position="12"/>
        <end position="139"/>
    </location>
</feature>
<keyword evidence="3" id="KW-0547">Nucleotide-binding</keyword>
<dbReference type="PANTHER" id="PTHR35795:SF1">
    <property type="entry name" value="BIS(5'-NUCLEOSYL)-TETRAPHOSPHATASE, SYMMETRICAL"/>
    <property type="match status" value="1"/>
</dbReference>
<keyword evidence="5" id="KW-0408">Iron</keyword>
<gene>
    <name evidence="8" type="ORF">C7B46_05350</name>
</gene>
<organism evidence="8 9">
    <name type="scientific">Sulfobacillus benefaciens</name>
    <dbReference type="NCBI Taxonomy" id="453960"/>
    <lineage>
        <taxon>Bacteria</taxon>
        <taxon>Bacillati</taxon>
        <taxon>Bacillota</taxon>
        <taxon>Clostridia</taxon>
        <taxon>Eubacteriales</taxon>
        <taxon>Clostridiales Family XVII. Incertae Sedis</taxon>
        <taxon>Sulfobacillus</taxon>
    </lineage>
</organism>
<dbReference type="SUPFAM" id="SSF109604">
    <property type="entry name" value="HD-domain/PDEase-like"/>
    <property type="match status" value="1"/>
</dbReference>
<proteinExistence type="predicted"/>
<sequence>MDPWLQEKFHQLTRHRQDHILRVVDLMAKLAEIHGLPSDQAYLAGWGHDLARELSRAELLTEAERCGIAIDSWFQKEPVLLHGPVAANWLKSRGIDAPLVYEAIYYHTIGGVGLSPLAKALFIADGVEPGRNFAGRQALEEAAYQSLDLGYGRLIEETISYLQSRGLVPHPYMIAALEAFRGNPWTKH</sequence>
<dbReference type="InterPro" id="IPR051094">
    <property type="entry name" value="Diverse_Catalytic_Enzymes"/>
</dbReference>
<dbReference type="InterPro" id="IPR003607">
    <property type="entry name" value="HD/PDEase_dom"/>
</dbReference>
<accession>A0A2T2XJ80</accession>
<name>A0A2T2XJ80_9FIRM</name>
<evidence type="ECO:0000256" key="4">
    <source>
        <dbReference type="ARBA" id="ARBA00022801"/>
    </source>
</evidence>
<dbReference type="InterPro" id="IPR005249">
    <property type="entry name" value="YqeK"/>
</dbReference>
<comment type="catalytic activity">
    <reaction evidence="6">
        <text>P(1),P(4)-bis(5'-adenosyl) tetraphosphate + H2O = 2 ADP + 2 H(+)</text>
        <dbReference type="Rhea" id="RHEA:24252"/>
        <dbReference type="ChEBI" id="CHEBI:15377"/>
        <dbReference type="ChEBI" id="CHEBI:15378"/>
        <dbReference type="ChEBI" id="CHEBI:58141"/>
        <dbReference type="ChEBI" id="CHEBI:456216"/>
        <dbReference type="EC" id="3.6.1.41"/>
    </reaction>
</comment>
<dbReference type="EMBL" id="PXYW01000008">
    <property type="protein sequence ID" value="PSR34554.1"/>
    <property type="molecule type" value="Genomic_DNA"/>
</dbReference>
<reference evidence="8 9" key="1">
    <citation type="journal article" date="2014" name="BMC Genomics">
        <title>Comparison of environmental and isolate Sulfobacillus genomes reveals diverse carbon, sulfur, nitrogen, and hydrogen metabolisms.</title>
        <authorList>
            <person name="Justice N.B."/>
            <person name="Norman A."/>
            <person name="Brown C.T."/>
            <person name="Singh A."/>
            <person name="Thomas B.C."/>
            <person name="Banfield J.F."/>
        </authorList>
    </citation>
    <scope>NUCLEOTIDE SEQUENCE [LARGE SCALE GENOMIC DNA]</scope>
    <source>
        <strain evidence="8">AMDSBA4</strain>
    </source>
</reference>
<dbReference type="NCBIfam" id="TIGR00488">
    <property type="entry name" value="bis(5'-nucleosyl)-tetraphosphatase (symmetrical) YqeK"/>
    <property type="match status" value="1"/>
</dbReference>
<evidence type="ECO:0000313" key="8">
    <source>
        <dbReference type="EMBL" id="PSR34554.1"/>
    </source>
</evidence>
<dbReference type="SMART" id="SM00471">
    <property type="entry name" value="HDc"/>
    <property type="match status" value="1"/>
</dbReference>
<protein>
    <recommendedName>
        <fullName evidence="1">bis(5'-nucleosyl)-tetraphosphatase (symmetrical)</fullName>
        <ecNumber evidence="1">3.6.1.41</ecNumber>
    </recommendedName>
</protein>
<dbReference type="PANTHER" id="PTHR35795">
    <property type="entry name" value="SLR1885 PROTEIN"/>
    <property type="match status" value="1"/>
</dbReference>
<dbReference type="Pfam" id="PF01966">
    <property type="entry name" value="HD"/>
    <property type="match status" value="1"/>
</dbReference>
<dbReference type="Proteomes" id="UP000242972">
    <property type="component" value="Unassembled WGS sequence"/>
</dbReference>
<keyword evidence="2" id="KW-0479">Metal-binding</keyword>
<evidence type="ECO:0000256" key="5">
    <source>
        <dbReference type="ARBA" id="ARBA00023004"/>
    </source>
</evidence>
<dbReference type="InterPro" id="IPR006674">
    <property type="entry name" value="HD_domain"/>
</dbReference>
<evidence type="ECO:0000313" key="9">
    <source>
        <dbReference type="Proteomes" id="UP000242972"/>
    </source>
</evidence>
<dbReference type="GO" id="GO:0008803">
    <property type="term" value="F:bis(5'-nucleosyl)-tetraphosphatase (symmetrical) activity"/>
    <property type="evidence" value="ECO:0007669"/>
    <property type="project" value="UniProtKB-EC"/>
</dbReference>
<evidence type="ECO:0000259" key="7">
    <source>
        <dbReference type="SMART" id="SM00471"/>
    </source>
</evidence>
<evidence type="ECO:0000256" key="6">
    <source>
        <dbReference type="ARBA" id="ARBA00049417"/>
    </source>
</evidence>
<evidence type="ECO:0000256" key="2">
    <source>
        <dbReference type="ARBA" id="ARBA00022723"/>
    </source>
</evidence>